<gene>
    <name evidence="6" type="ORF">BkAM31D_16825</name>
</gene>
<evidence type="ECO:0000256" key="3">
    <source>
        <dbReference type="ARBA" id="ARBA00022777"/>
    </source>
</evidence>
<feature type="domain" description="Thiamin pyrophosphokinase catalytic" evidence="5">
    <location>
        <begin position="197"/>
        <end position="236"/>
    </location>
</feature>
<evidence type="ECO:0000256" key="4">
    <source>
        <dbReference type="ARBA" id="ARBA00022840"/>
    </source>
</evidence>
<evidence type="ECO:0000313" key="6">
    <source>
        <dbReference type="EMBL" id="ARK31383.1"/>
    </source>
</evidence>
<protein>
    <submittedName>
        <fullName evidence="6">Thiamin pyrophosphokinase, catalytic domain</fullName>
    </submittedName>
</protein>
<keyword evidence="7" id="KW-1185">Reference proteome</keyword>
<keyword evidence="1" id="KW-0808">Transferase</keyword>
<proteinExistence type="predicted"/>
<evidence type="ECO:0000256" key="2">
    <source>
        <dbReference type="ARBA" id="ARBA00022741"/>
    </source>
</evidence>
<evidence type="ECO:0000259" key="5">
    <source>
        <dbReference type="Pfam" id="PF04263"/>
    </source>
</evidence>
<dbReference type="STRING" id="199441.BkAM31D_16825"/>
<dbReference type="GO" id="GO:0016301">
    <property type="term" value="F:kinase activity"/>
    <property type="evidence" value="ECO:0007669"/>
    <property type="project" value="UniProtKB-KW"/>
</dbReference>
<organism evidence="6 7">
    <name type="scientific">Halalkalibacter krulwichiae</name>
    <dbReference type="NCBI Taxonomy" id="199441"/>
    <lineage>
        <taxon>Bacteria</taxon>
        <taxon>Bacillati</taxon>
        <taxon>Bacillota</taxon>
        <taxon>Bacilli</taxon>
        <taxon>Bacillales</taxon>
        <taxon>Bacillaceae</taxon>
        <taxon>Halalkalibacter</taxon>
    </lineage>
</organism>
<dbReference type="NCBIfam" id="NF040608">
    <property type="entry name" value="division_SteA"/>
    <property type="match status" value="1"/>
</dbReference>
<dbReference type="RefSeq" id="WP_066159140.1">
    <property type="nucleotide sequence ID" value="NZ_CP020814.1"/>
</dbReference>
<keyword evidence="3 6" id="KW-0418">Kinase</keyword>
<dbReference type="GO" id="GO:0009229">
    <property type="term" value="P:thiamine diphosphate biosynthetic process"/>
    <property type="evidence" value="ECO:0007669"/>
    <property type="project" value="InterPro"/>
</dbReference>
<keyword evidence="2" id="KW-0547">Nucleotide-binding</keyword>
<dbReference type="GO" id="GO:0005524">
    <property type="term" value="F:ATP binding"/>
    <property type="evidence" value="ECO:0007669"/>
    <property type="project" value="UniProtKB-KW"/>
</dbReference>
<dbReference type="Pfam" id="PF04263">
    <property type="entry name" value="TPK_catalytic"/>
    <property type="match status" value="1"/>
</dbReference>
<dbReference type="InterPro" id="IPR036759">
    <property type="entry name" value="TPK_catalytic_sf"/>
</dbReference>
<dbReference type="Gene3D" id="3.40.50.10240">
    <property type="entry name" value="Thiamin pyrophosphokinase, catalytic domain"/>
    <property type="match status" value="1"/>
</dbReference>
<dbReference type="InterPro" id="IPR047795">
    <property type="entry name" value="Put_SteA-like"/>
</dbReference>
<dbReference type="EMBL" id="CP020814">
    <property type="protein sequence ID" value="ARK31383.1"/>
    <property type="molecule type" value="Genomic_DNA"/>
</dbReference>
<dbReference type="AlphaFoldDB" id="A0A1X9MGY6"/>
<dbReference type="Proteomes" id="UP000193006">
    <property type="component" value="Chromosome"/>
</dbReference>
<evidence type="ECO:0000256" key="1">
    <source>
        <dbReference type="ARBA" id="ARBA00022679"/>
    </source>
</evidence>
<dbReference type="InterPro" id="IPR007371">
    <property type="entry name" value="TPK_catalytic"/>
</dbReference>
<dbReference type="KEGG" id="bkw:BkAM31D_16825"/>
<evidence type="ECO:0000313" key="7">
    <source>
        <dbReference type="Proteomes" id="UP000193006"/>
    </source>
</evidence>
<name>A0A1X9MGY6_9BACI</name>
<dbReference type="SUPFAM" id="SSF63999">
    <property type="entry name" value="Thiamin pyrophosphokinase, catalytic domain"/>
    <property type="match status" value="1"/>
</dbReference>
<sequence>MAELITGPIYEHNHTKKLLHYLPNHCIVFLWHEDLDGVAVDGLIEAKVKAVINGKASMSGRYKQHHVRSLLQAGIPVFDCSSEVCKDKSFFGGEEALIFKDELYVVRENEDEPRWVTDLIFYDEELLVCKDRQAETNYHNQFQHFVENTLKYAEKECEWFTGGIEVPLSFQAVKEKDVFIIARNTNYEKDIKAIRHALLKKGVIIIAVDGAADGLIKQRICPDFIIGDMDSISEKAISCGATLLCHEHPNGSSPGKERLNDLGLNVETIRFIGTSEDVAITASYVTGAKHMYLVGCRIGMNEFLEKGRAGMGSTWLSRIQAGEIITDLKGIHTLIGQGNMISFKWSRGNHLKQSIIEVLENLLPDRMLTWKKKEVLRHD</sequence>
<reference evidence="6 7" key="1">
    <citation type="submission" date="2017-04" db="EMBL/GenBank/DDBJ databases">
        <title>Bacillus krulwichiae AM31D Genome sequencing and assembly.</title>
        <authorList>
            <person name="Krulwich T.A."/>
            <person name="Anastor L."/>
            <person name="Ehrlich R."/>
            <person name="Ehrlich G.D."/>
            <person name="Janto B."/>
        </authorList>
    </citation>
    <scope>NUCLEOTIDE SEQUENCE [LARGE SCALE GENOMIC DNA]</scope>
    <source>
        <strain evidence="6 7">AM31D</strain>
    </source>
</reference>
<accession>A0A1X9MGY6</accession>
<dbReference type="GO" id="GO:0004788">
    <property type="term" value="F:thiamine diphosphokinase activity"/>
    <property type="evidence" value="ECO:0007669"/>
    <property type="project" value="InterPro"/>
</dbReference>
<keyword evidence="4" id="KW-0067">ATP-binding</keyword>